<accession>A0A0P6YJQ4</accession>
<sequence length="885" mass="98804">MSLTDLSLSDKHLKMLTEESGISEQVIRERGYRTITSEGDLVQYGFSPAQRRVPGLLIPLHTTDGKVGLHVYRPDNPRTYENRGKRDSDGLRPVKVLKYEIPKDTGVRVDCPTSCMKKLTNPSIPLYITEGQKKADSLATAGACTIDLLGVWNFKGRNEFGATTILADFDFVAWENRSVRIVFDSDVMYKPSVRQAMERLTEILQRKGATVSAIYLPNHPSGAKWGVDDWLASGHDLKDLEALAELPRPIPQAALPTIELLDEPSPNIKRPLCLIGKYAFAATWLPVRTTQREGLDKDGNLIVHNPPLVEEKTCLFIIRSDRRVFAEVSDGQSTRPMSELGMNAIFPEIIPVEKRWSTRGVRAYVQGKIPDPIDTFQQVVDVVNRFLDFDHSLGDQQAMAELVACYIMATYLLDAFNVIGFLWPNGGAGSGKTNLLIVVTEMAYLGQLILAGGSFASLRDLADYGATLAFDDAENLADPKKTDPDKRALLLAGNRRGSTIPLKEPDGPGKWKLRHVNAYSPRLFSGINIPDPVLASRTIVIPLIRTADRDKANFDPLDHTFWPHDRRALVDDLWAVGLANLPLLHDFETQVAQNARLRGRNLQPWKAILSVAAWLDSLDQQHRLQHSYTVRNQGQDQVVISGLWQRLEEMSWRYQQEESADQQSGDIVLLVLQGLCKLAGDKSDIKDNSDIHSTVWTFTTSQISEAAQHIAEQTEADIDTEKITSRKVGRLLGKLRLRKAREAGKGTRMWQVTLADLKRWAAVYNIQLPKELGQENNVTHVTDGQTSQETEEPWLNCEIAIRLPADSKMPAIGGCWRRLPDGRIEAGYNPEQLAMALSIFLDRNVGAEKISGSPIPQLRERLTAVTDGEVIHIHLPEKSEESKDG</sequence>
<evidence type="ECO:0000313" key="3">
    <source>
        <dbReference type="Proteomes" id="UP000050501"/>
    </source>
</evidence>
<dbReference type="AlphaFoldDB" id="A0A0P6YJQ4"/>
<dbReference type="STRING" id="229921.ADN01_03425"/>
<dbReference type="RefSeq" id="WP_062416890.1">
    <property type="nucleotide sequence ID" value="NZ_DF967974.1"/>
</dbReference>
<reference evidence="2 3" key="1">
    <citation type="submission" date="2015-07" db="EMBL/GenBank/DDBJ databases">
        <title>Genome sequence of Levilinea saccharolytica DSM 16555.</title>
        <authorList>
            <person name="Hemp J."/>
            <person name="Ward L.M."/>
            <person name="Pace L.A."/>
            <person name="Fischer W.W."/>
        </authorList>
    </citation>
    <scope>NUCLEOTIDE SEQUENCE [LARGE SCALE GENOMIC DNA]</scope>
    <source>
        <strain evidence="2 3">KIBI-1</strain>
    </source>
</reference>
<dbReference type="InterPro" id="IPR024385">
    <property type="entry name" value="DUF3854"/>
</dbReference>
<dbReference type="Pfam" id="PF12965">
    <property type="entry name" value="DUF3854"/>
    <property type="match status" value="1"/>
</dbReference>
<evidence type="ECO:0000259" key="1">
    <source>
        <dbReference type="Pfam" id="PF12965"/>
    </source>
</evidence>
<dbReference type="OrthoDB" id="163690at2"/>
<evidence type="ECO:0000313" key="2">
    <source>
        <dbReference type="EMBL" id="KPL89935.1"/>
    </source>
</evidence>
<organism evidence="2 3">
    <name type="scientific">Levilinea saccharolytica</name>
    <dbReference type="NCBI Taxonomy" id="229921"/>
    <lineage>
        <taxon>Bacteria</taxon>
        <taxon>Bacillati</taxon>
        <taxon>Chloroflexota</taxon>
        <taxon>Anaerolineae</taxon>
        <taxon>Anaerolineales</taxon>
        <taxon>Anaerolineaceae</taxon>
        <taxon>Levilinea</taxon>
    </lineage>
</organism>
<gene>
    <name evidence="2" type="ORF">ADN01_03425</name>
</gene>
<proteinExistence type="predicted"/>
<comment type="caution">
    <text evidence="2">The sequence shown here is derived from an EMBL/GenBank/DDBJ whole genome shotgun (WGS) entry which is preliminary data.</text>
</comment>
<protein>
    <recommendedName>
        <fullName evidence="1">DUF3854 domain-containing protein</fullName>
    </recommendedName>
</protein>
<dbReference type="Proteomes" id="UP000050501">
    <property type="component" value="Unassembled WGS sequence"/>
</dbReference>
<dbReference type="EMBL" id="LGCM01000014">
    <property type="protein sequence ID" value="KPL89935.1"/>
    <property type="molecule type" value="Genomic_DNA"/>
</dbReference>
<name>A0A0P6YJQ4_9CHLR</name>
<keyword evidence="3" id="KW-1185">Reference proteome</keyword>
<feature type="domain" description="DUF3854" evidence="1">
    <location>
        <begin position="120"/>
        <end position="233"/>
    </location>
</feature>